<dbReference type="Pfam" id="PF00989">
    <property type="entry name" value="PAS"/>
    <property type="match status" value="1"/>
</dbReference>
<dbReference type="InterPro" id="IPR000014">
    <property type="entry name" value="PAS"/>
</dbReference>
<comment type="caution">
    <text evidence="18">The sequence shown here is derived from an EMBL/GenBank/DDBJ whole genome shotgun (WGS) entry which is preliminary data.</text>
</comment>
<keyword evidence="13 14" id="KW-0472">Membrane</keyword>
<feature type="transmembrane region" description="Helical" evidence="14">
    <location>
        <begin position="85"/>
        <end position="107"/>
    </location>
</feature>
<feature type="domain" description="HAMP" evidence="17">
    <location>
        <begin position="270"/>
        <end position="322"/>
    </location>
</feature>
<dbReference type="PROSITE" id="PS50112">
    <property type="entry name" value="PAS"/>
    <property type="match status" value="1"/>
</dbReference>
<evidence type="ECO:0000313" key="18">
    <source>
        <dbReference type="EMBL" id="GAQ94838.1"/>
    </source>
</evidence>
<dbReference type="SMART" id="SM00388">
    <property type="entry name" value="HisKA"/>
    <property type="match status" value="1"/>
</dbReference>
<dbReference type="InterPro" id="IPR003660">
    <property type="entry name" value="HAMP_dom"/>
</dbReference>
<dbReference type="Gene3D" id="1.10.287.130">
    <property type="match status" value="1"/>
</dbReference>
<keyword evidence="10" id="KW-0067">ATP-binding</keyword>
<evidence type="ECO:0000256" key="2">
    <source>
        <dbReference type="ARBA" id="ARBA00004651"/>
    </source>
</evidence>
<gene>
    <name evidence="18" type="ORF">TAGGR_11024</name>
</gene>
<proteinExistence type="predicted"/>
<comment type="catalytic activity">
    <reaction evidence="1">
        <text>ATP + protein L-histidine = ADP + protein N-phospho-L-histidine.</text>
        <dbReference type="EC" id="2.7.13.3"/>
    </reaction>
</comment>
<keyword evidence="5" id="KW-0597">Phosphoprotein</keyword>
<evidence type="ECO:0000256" key="6">
    <source>
        <dbReference type="ARBA" id="ARBA00022679"/>
    </source>
</evidence>
<evidence type="ECO:0000256" key="10">
    <source>
        <dbReference type="ARBA" id="ARBA00022840"/>
    </source>
</evidence>
<feature type="transmembrane region" description="Helical" evidence="14">
    <location>
        <begin position="246"/>
        <end position="266"/>
    </location>
</feature>
<dbReference type="AlphaFoldDB" id="A0A0U9I9W6"/>
<dbReference type="GO" id="GO:0005886">
    <property type="term" value="C:plasma membrane"/>
    <property type="evidence" value="ECO:0007669"/>
    <property type="project" value="UniProtKB-SubCell"/>
</dbReference>
<evidence type="ECO:0000259" key="16">
    <source>
        <dbReference type="PROSITE" id="PS50112"/>
    </source>
</evidence>
<evidence type="ECO:0000256" key="9">
    <source>
        <dbReference type="ARBA" id="ARBA00022777"/>
    </source>
</evidence>
<evidence type="ECO:0000256" key="11">
    <source>
        <dbReference type="ARBA" id="ARBA00022989"/>
    </source>
</evidence>
<dbReference type="SMART" id="SM00304">
    <property type="entry name" value="HAMP"/>
    <property type="match status" value="1"/>
</dbReference>
<dbReference type="CDD" id="cd00082">
    <property type="entry name" value="HisKA"/>
    <property type="match status" value="1"/>
</dbReference>
<evidence type="ECO:0000256" key="13">
    <source>
        <dbReference type="ARBA" id="ARBA00023136"/>
    </source>
</evidence>
<organism evidence="18 19">
    <name type="scientific">Thermodesulfovibrio aggregans</name>
    <dbReference type="NCBI Taxonomy" id="86166"/>
    <lineage>
        <taxon>Bacteria</taxon>
        <taxon>Pseudomonadati</taxon>
        <taxon>Nitrospirota</taxon>
        <taxon>Thermodesulfovibrionia</taxon>
        <taxon>Thermodesulfovibrionales</taxon>
        <taxon>Thermodesulfovibrionaceae</taxon>
        <taxon>Thermodesulfovibrio</taxon>
    </lineage>
</organism>
<keyword evidence="9 18" id="KW-0418">Kinase</keyword>
<keyword evidence="7 14" id="KW-0812">Transmembrane</keyword>
<evidence type="ECO:0000256" key="5">
    <source>
        <dbReference type="ARBA" id="ARBA00022553"/>
    </source>
</evidence>
<dbReference type="CDD" id="cd06225">
    <property type="entry name" value="HAMP"/>
    <property type="match status" value="1"/>
</dbReference>
<keyword evidence="4" id="KW-1003">Cell membrane</keyword>
<dbReference type="CDD" id="cd00075">
    <property type="entry name" value="HATPase"/>
    <property type="match status" value="1"/>
</dbReference>
<keyword evidence="12" id="KW-0902">Two-component regulatory system</keyword>
<accession>A0A0U9I9W6</accession>
<dbReference type="Proteomes" id="UP000054976">
    <property type="component" value="Unassembled WGS sequence"/>
</dbReference>
<dbReference type="PANTHER" id="PTHR45528:SF1">
    <property type="entry name" value="SENSOR HISTIDINE KINASE CPXA"/>
    <property type="match status" value="1"/>
</dbReference>
<dbReference type="SUPFAM" id="SSF55874">
    <property type="entry name" value="ATPase domain of HSP90 chaperone/DNA topoisomerase II/histidine kinase"/>
    <property type="match status" value="1"/>
</dbReference>
<dbReference type="RefSeq" id="WP_059176258.1">
    <property type="nucleotide sequence ID" value="NZ_BCNO01000001.1"/>
</dbReference>
<dbReference type="InterPro" id="IPR004358">
    <property type="entry name" value="Sig_transdc_His_kin-like_C"/>
</dbReference>
<dbReference type="InterPro" id="IPR036890">
    <property type="entry name" value="HATPase_C_sf"/>
</dbReference>
<dbReference type="SUPFAM" id="SSF158472">
    <property type="entry name" value="HAMP domain-like"/>
    <property type="match status" value="1"/>
</dbReference>
<dbReference type="Pfam" id="PF02518">
    <property type="entry name" value="HATPase_c"/>
    <property type="match status" value="1"/>
</dbReference>
<evidence type="ECO:0000256" key="7">
    <source>
        <dbReference type="ARBA" id="ARBA00022692"/>
    </source>
</evidence>
<evidence type="ECO:0000313" key="19">
    <source>
        <dbReference type="Proteomes" id="UP000054976"/>
    </source>
</evidence>
<dbReference type="OrthoDB" id="9781147at2"/>
<dbReference type="PANTHER" id="PTHR45528">
    <property type="entry name" value="SENSOR HISTIDINE KINASE CPXA"/>
    <property type="match status" value="1"/>
</dbReference>
<dbReference type="SMART" id="SM00387">
    <property type="entry name" value="HATPase_c"/>
    <property type="match status" value="1"/>
</dbReference>
<evidence type="ECO:0000256" key="1">
    <source>
        <dbReference type="ARBA" id="ARBA00000085"/>
    </source>
</evidence>
<dbReference type="InterPro" id="IPR036097">
    <property type="entry name" value="HisK_dim/P_sf"/>
</dbReference>
<evidence type="ECO:0000256" key="14">
    <source>
        <dbReference type="SAM" id="Phobius"/>
    </source>
</evidence>
<feature type="domain" description="PAS" evidence="16">
    <location>
        <begin position="327"/>
        <end position="393"/>
    </location>
</feature>
<dbReference type="Gene3D" id="3.30.450.20">
    <property type="entry name" value="PAS domain"/>
    <property type="match status" value="1"/>
</dbReference>
<dbReference type="PIRSF" id="PIRSF037532">
    <property type="entry name" value="STHK_NtrY"/>
    <property type="match status" value="1"/>
</dbReference>
<dbReference type="Pfam" id="PF00672">
    <property type="entry name" value="HAMP"/>
    <property type="match status" value="1"/>
</dbReference>
<dbReference type="GO" id="GO:0000155">
    <property type="term" value="F:phosphorelay sensor kinase activity"/>
    <property type="evidence" value="ECO:0007669"/>
    <property type="project" value="InterPro"/>
</dbReference>
<dbReference type="NCBIfam" id="TIGR00229">
    <property type="entry name" value="sensory_box"/>
    <property type="match status" value="1"/>
</dbReference>
<name>A0A0U9I9W6_9BACT</name>
<feature type="domain" description="Histidine kinase" evidence="15">
    <location>
        <begin position="459"/>
        <end position="665"/>
    </location>
</feature>
<evidence type="ECO:0000256" key="12">
    <source>
        <dbReference type="ARBA" id="ARBA00023012"/>
    </source>
</evidence>
<feature type="transmembrane region" description="Helical" evidence="14">
    <location>
        <begin position="41"/>
        <end position="65"/>
    </location>
</feature>
<dbReference type="Pfam" id="PF00512">
    <property type="entry name" value="HisKA"/>
    <property type="match status" value="1"/>
</dbReference>
<dbReference type="EC" id="2.7.13.3" evidence="3"/>
<dbReference type="InterPro" id="IPR005467">
    <property type="entry name" value="His_kinase_dom"/>
</dbReference>
<dbReference type="GO" id="GO:0006355">
    <property type="term" value="P:regulation of DNA-templated transcription"/>
    <property type="evidence" value="ECO:0007669"/>
    <property type="project" value="InterPro"/>
</dbReference>
<dbReference type="Gene3D" id="3.30.565.10">
    <property type="entry name" value="Histidine kinase-like ATPase, C-terminal domain"/>
    <property type="match status" value="1"/>
</dbReference>
<dbReference type="InterPro" id="IPR003661">
    <property type="entry name" value="HisK_dim/P_dom"/>
</dbReference>
<dbReference type="SUPFAM" id="SSF55785">
    <property type="entry name" value="PYP-like sensor domain (PAS domain)"/>
    <property type="match status" value="1"/>
</dbReference>
<dbReference type="Gene3D" id="6.10.340.10">
    <property type="match status" value="1"/>
</dbReference>
<dbReference type="EMBL" id="BCNO01000001">
    <property type="protein sequence ID" value="GAQ94838.1"/>
    <property type="molecule type" value="Genomic_DNA"/>
</dbReference>
<evidence type="ECO:0000256" key="8">
    <source>
        <dbReference type="ARBA" id="ARBA00022741"/>
    </source>
</evidence>
<dbReference type="SMART" id="SM00091">
    <property type="entry name" value="PAS"/>
    <property type="match status" value="1"/>
</dbReference>
<keyword evidence="8" id="KW-0547">Nucleotide-binding</keyword>
<dbReference type="SUPFAM" id="SSF47384">
    <property type="entry name" value="Homodimeric domain of signal transducing histidine kinase"/>
    <property type="match status" value="1"/>
</dbReference>
<protein>
    <recommendedName>
        <fullName evidence="3">histidine kinase</fullName>
        <ecNumber evidence="3">2.7.13.3</ecNumber>
    </recommendedName>
</protein>
<evidence type="ECO:0000259" key="15">
    <source>
        <dbReference type="PROSITE" id="PS50109"/>
    </source>
</evidence>
<dbReference type="InterPro" id="IPR050398">
    <property type="entry name" value="HssS/ArlS-like"/>
</dbReference>
<dbReference type="STRING" id="86166.TAGGR_11024"/>
<sequence>MKKTMKKYFFPIFLTGLLFLVLGFEIYLLRLPPEQIPTRFIIVSLFVINIISILTLAFFVVRSVFKLYLEKHREVPGYRFRIKIVTIFVGLVLIPSALLFVAFSGVLESSIERIFSKSNRKVVSTAVDTIKAFYEFEKKKLMELAEDIKDGKIKNIPRGISVERLNTPQTEMAEAVKDAFQGKKSSQVISTSEGDIIIAALPDKKGVLILKMKIPSEITRRVEEVKLYHEEYLQMGSMRKAVKSNYFMFLGFLSLIIVFLALWASLKISQEITNPIKELVEATERVSKGDLKVKILTKSSDEIGVLVNSFNEMIEKLDKAYIDLSERNILLERMFSNITSGIIFIGEGGKISKINKAGEEILQIPKDKIEGKHYTEILEFIESDELRDFIKKLAGERIYEISRDLNIKIKGKSKIIRSRFISLRESEESEASGILVVFDDITDIVKAQQAVAWEEVARRLAHEIKNPLTPIKLATERLIKKWKNKDEDFDKVFEKSTQTIISEVESLKNLIDAFQKFGKLPEIKKESVNPINLIEDTIELYRGYKNVNINLVVSGQIRPVLLDPQEFKRVLINIIDNAIKAMNAKGEITISVKLNNNLEIEVADTGPGVDDEIKEKLFLPYFSRDKEGTGLGLAIARKIVNEHGGNIYVMDNKPHGTIFKIEVPA</sequence>
<dbReference type="InterPro" id="IPR035965">
    <property type="entry name" value="PAS-like_dom_sf"/>
</dbReference>
<dbReference type="InterPro" id="IPR013767">
    <property type="entry name" value="PAS_fold"/>
</dbReference>
<dbReference type="PROSITE" id="PS50885">
    <property type="entry name" value="HAMP"/>
    <property type="match status" value="1"/>
</dbReference>
<comment type="subcellular location">
    <subcellularLocation>
        <location evidence="2">Cell membrane</location>
        <topology evidence="2">Multi-pass membrane protein</topology>
    </subcellularLocation>
</comment>
<evidence type="ECO:0000256" key="3">
    <source>
        <dbReference type="ARBA" id="ARBA00012438"/>
    </source>
</evidence>
<keyword evidence="11 14" id="KW-1133">Transmembrane helix</keyword>
<dbReference type="GO" id="GO:0005524">
    <property type="term" value="F:ATP binding"/>
    <property type="evidence" value="ECO:0007669"/>
    <property type="project" value="UniProtKB-KW"/>
</dbReference>
<dbReference type="PRINTS" id="PR00344">
    <property type="entry name" value="BCTRLSENSOR"/>
</dbReference>
<dbReference type="PROSITE" id="PS50109">
    <property type="entry name" value="HIS_KIN"/>
    <property type="match status" value="1"/>
</dbReference>
<dbReference type="InterPro" id="IPR017232">
    <property type="entry name" value="NtrY"/>
</dbReference>
<evidence type="ECO:0000256" key="4">
    <source>
        <dbReference type="ARBA" id="ARBA00022475"/>
    </source>
</evidence>
<dbReference type="InterPro" id="IPR003594">
    <property type="entry name" value="HATPase_dom"/>
</dbReference>
<evidence type="ECO:0000259" key="17">
    <source>
        <dbReference type="PROSITE" id="PS50885"/>
    </source>
</evidence>
<keyword evidence="6" id="KW-0808">Transferase</keyword>
<reference evidence="19" key="1">
    <citation type="submission" date="2016-01" db="EMBL/GenBank/DDBJ databases">
        <title>Draft genome sequence of Thermodesulfovibrio aggregans strain TGE-P1.</title>
        <authorList>
            <person name="Sekiguchi Y."/>
            <person name="Ohashi A."/>
            <person name="Matsuura N."/>
            <person name="Tourlousse M.D."/>
        </authorList>
    </citation>
    <scope>NUCLEOTIDE SEQUENCE [LARGE SCALE GENOMIC DNA]</scope>
    <source>
        <strain evidence="19">TGE-P1</strain>
    </source>
</reference>
<feature type="transmembrane region" description="Helical" evidence="14">
    <location>
        <begin position="12"/>
        <end position="29"/>
    </location>
</feature>
<keyword evidence="19" id="KW-1185">Reference proteome</keyword>